<protein>
    <submittedName>
        <fullName evidence="2">Uncharacterized protein</fullName>
    </submittedName>
</protein>
<evidence type="ECO:0000256" key="1">
    <source>
        <dbReference type="SAM" id="Phobius"/>
    </source>
</evidence>
<gene>
    <name evidence="2" type="ORF">I568_01582</name>
</gene>
<proteinExistence type="predicted"/>
<evidence type="ECO:0000313" key="3">
    <source>
        <dbReference type="Proteomes" id="UP000014113"/>
    </source>
</evidence>
<keyword evidence="1" id="KW-0812">Transmembrane</keyword>
<keyword evidence="3" id="KW-1185">Reference proteome</keyword>
<reference evidence="2 3" key="1">
    <citation type="submission" date="2013-03" db="EMBL/GenBank/DDBJ databases">
        <title>The Genome Sequence of Enterococcus columbae ATCC_51263 (PacBio/Illumina hybrid assembly).</title>
        <authorList>
            <consortium name="The Broad Institute Genomics Platform"/>
            <consortium name="The Broad Institute Genome Sequencing Center for Infectious Disease"/>
            <person name="Earl A."/>
            <person name="Russ C."/>
            <person name="Gilmore M."/>
            <person name="Surin D."/>
            <person name="Walker B."/>
            <person name="Young S."/>
            <person name="Zeng Q."/>
            <person name="Gargeya S."/>
            <person name="Fitzgerald M."/>
            <person name="Haas B."/>
            <person name="Abouelleil A."/>
            <person name="Allen A.W."/>
            <person name="Alvarado L."/>
            <person name="Arachchi H.M."/>
            <person name="Berlin A.M."/>
            <person name="Chapman S.B."/>
            <person name="Gainer-Dewar J."/>
            <person name="Goldberg J."/>
            <person name="Griggs A."/>
            <person name="Gujja S."/>
            <person name="Hansen M."/>
            <person name="Howarth C."/>
            <person name="Imamovic A."/>
            <person name="Ireland A."/>
            <person name="Larimer J."/>
            <person name="McCowan C."/>
            <person name="Murphy C."/>
            <person name="Pearson M."/>
            <person name="Poon T.W."/>
            <person name="Priest M."/>
            <person name="Roberts A."/>
            <person name="Saif S."/>
            <person name="Shea T."/>
            <person name="Sisk P."/>
            <person name="Sykes S."/>
            <person name="Wortman J."/>
            <person name="Nusbaum C."/>
            <person name="Birren B."/>
        </authorList>
    </citation>
    <scope>NUCLEOTIDE SEQUENCE [LARGE SCALE GENOMIC DNA]</scope>
    <source>
        <strain evidence="2 3">ATCC 51263</strain>
    </source>
</reference>
<dbReference type="AlphaFoldDB" id="S0KD58"/>
<comment type="caution">
    <text evidence="2">The sequence shown here is derived from an EMBL/GenBank/DDBJ whole genome shotgun (WGS) entry which is preliminary data.</text>
</comment>
<keyword evidence="1" id="KW-1133">Transmembrane helix</keyword>
<dbReference type="EMBL" id="ASWJ01000007">
    <property type="protein sequence ID" value="EOW83780.1"/>
    <property type="molecule type" value="Genomic_DNA"/>
</dbReference>
<evidence type="ECO:0000313" key="2">
    <source>
        <dbReference type="EMBL" id="EOW83780.1"/>
    </source>
</evidence>
<dbReference type="RefSeq" id="WP_016184452.1">
    <property type="nucleotide sequence ID" value="NZ_JXKI01000008.1"/>
</dbReference>
<feature type="transmembrane region" description="Helical" evidence="1">
    <location>
        <begin position="57"/>
        <end position="78"/>
    </location>
</feature>
<keyword evidence="1" id="KW-0472">Membrane</keyword>
<sequence>MKKRSLLLCMAIILGLIGTLLSVNFLPVNPKDLTPQQIDYLMQEGTINYELGKKLQVFALVFLAVYVYFLLEGIYALVKKRKNDHLD</sequence>
<dbReference type="Proteomes" id="UP000014113">
    <property type="component" value="Unassembled WGS sequence"/>
</dbReference>
<dbReference type="PATRIC" id="fig|1121865.3.peg.2308"/>
<accession>S0KD58</accession>
<organism evidence="2 3">
    <name type="scientific">Enterococcus columbae DSM 7374 = ATCC 51263</name>
    <dbReference type="NCBI Taxonomy" id="1121865"/>
    <lineage>
        <taxon>Bacteria</taxon>
        <taxon>Bacillati</taxon>
        <taxon>Bacillota</taxon>
        <taxon>Bacilli</taxon>
        <taxon>Lactobacillales</taxon>
        <taxon>Enterococcaceae</taxon>
        <taxon>Enterococcus</taxon>
    </lineage>
</organism>
<name>S0KD58_9ENTE</name>